<reference evidence="2 3" key="1">
    <citation type="submission" date="2021-04" db="EMBL/GenBank/DDBJ databases">
        <authorList>
            <person name="Vanwijnsberghe S."/>
        </authorList>
    </citation>
    <scope>NUCLEOTIDE SEQUENCE [LARGE SCALE GENOMIC DNA]</scope>
    <source>
        <strain evidence="2 3">LMG 32171</strain>
    </source>
</reference>
<dbReference type="EMBL" id="CAJQYY010000015">
    <property type="protein sequence ID" value="CAG4902537.1"/>
    <property type="molecule type" value="Genomic_DNA"/>
</dbReference>
<proteinExistence type="predicted"/>
<evidence type="ECO:0000313" key="3">
    <source>
        <dbReference type="Proteomes" id="UP000789752"/>
    </source>
</evidence>
<name>A0ABM8U4R1_9BURK</name>
<accession>A0ABM8U4R1</accession>
<keyword evidence="3" id="KW-1185">Reference proteome</keyword>
<gene>
    <name evidence="2" type="ORF">R54767_02864</name>
</gene>
<comment type="caution">
    <text evidence="2">The sequence shown here is derived from an EMBL/GenBank/DDBJ whole genome shotgun (WGS) entry which is preliminary data.</text>
</comment>
<sequence>MRWTANQNLIEPDNKPICGNKHHGQYGHHDGREKQEAAKFLGFAKAFFSVGHGIGVCLGLRDFDVWYH</sequence>
<evidence type="ECO:0000313" key="2">
    <source>
        <dbReference type="EMBL" id="CAG4902537.1"/>
    </source>
</evidence>
<feature type="region of interest" description="Disordered" evidence="1">
    <location>
        <begin position="1"/>
        <end position="31"/>
    </location>
</feature>
<protein>
    <submittedName>
        <fullName evidence="2">Uncharacterized protein</fullName>
    </submittedName>
</protein>
<evidence type="ECO:0000256" key="1">
    <source>
        <dbReference type="SAM" id="MobiDB-lite"/>
    </source>
</evidence>
<dbReference type="Proteomes" id="UP000789752">
    <property type="component" value="Unassembled WGS sequence"/>
</dbReference>
<organism evidence="2 3">
    <name type="scientific">Paraburkholderia gardini</name>
    <dbReference type="NCBI Taxonomy" id="2823469"/>
    <lineage>
        <taxon>Bacteria</taxon>
        <taxon>Pseudomonadati</taxon>
        <taxon>Pseudomonadota</taxon>
        <taxon>Betaproteobacteria</taxon>
        <taxon>Burkholderiales</taxon>
        <taxon>Burkholderiaceae</taxon>
        <taxon>Paraburkholderia</taxon>
    </lineage>
</organism>